<geneLocation type="plasmid" evidence="1">
    <name>pHma11p1</name>
</geneLocation>
<protein>
    <recommendedName>
        <fullName evidence="3">Single-stranded DNA-binding protein</fullName>
    </recommendedName>
</protein>
<evidence type="ECO:0000313" key="1">
    <source>
        <dbReference type="EMBL" id="KJY59669.1"/>
    </source>
</evidence>
<dbReference type="PATRIC" id="fig|303541.3.peg.75"/>
<sequence length="134" mass="15211">MSQLVIITGEIQRKSPLQHSKKIANAVAITIIISESSSDKLIPLRYYNDQAKLIDQYIDIGDNVKAQCIIRSKHVVKARNKAKAYDYYKLSLDGKKISLVTPKSNPGDNEDINPKYLRQKIRQLLIEKISSNNN</sequence>
<keyword evidence="2" id="KW-1185">Reference proteome</keyword>
<organism evidence="1 2">
    <name type="scientific">Lactobacillus apis</name>
    <dbReference type="NCBI Taxonomy" id="303541"/>
    <lineage>
        <taxon>Bacteria</taxon>
        <taxon>Bacillati</taxon>
        <taxon>Bacillota</taxon>
        <taxon>Bacilli</taxon>
        <taxon>Lactobacillales</taxon>
        <taxon>Lactobacillaceae</taxon>
        <taxon>Lactobacillus</taxon>
    </lineage>
</organism>
<reference evidence="1 2" key="1">
    <citation type="submission" date="2015-01" db="EMBL/GenBank/DDBJ databases">
        <title>Comparative genomics of the lactic acid bacteria isolated from the honey bee gut.</title>
        <authorList>
            <person name="Ellegaard K.M."/>
            <person name="Tamarit D."/>
            <person name="Javelind E."/>
            <person name="Olofsson T."/>
            <person name="Andersson S.G."/>
            <person name="Vasquez A."/>
        </authorList>
    </citation>
    <scope>NUCLEOTIDE SEQUENCE [LARGE SCALE GENOMIC DNA]</scope>
    <source>
        <strain evidence="1 2">Hma11</strain>
        <plasmid evidence="1">pHma11p1</plasmid>
    </source>
</reference>
<proteinExistence type="predicted"/>
<dbReference type="HOGENOM" id="CLU_1893487_0_0_9"/>
<keyword evidence="1" id="KW-0614">Plasmid</keyword>
<dbReference type="RefSeq" id="WP_046308330.1">
    <property type="nucleotide sequence ID" value="NZ_KQ034005.1"/>
</dbReference>
<dbReference type="EMBL" id="JXLG01000016">
    <property type="protein sequence ID" value="KJY59669.1"/>
    <property type="molecule type" value="Genomic_DNA"/>
</dbReference>
<name>A0A0F4LN22_9LACO</name>
<evidence type="ECO:0000313" key="2">
    <source>
        <dbReference type="Proteomes" id="UP000033682"/>
    </source>
</evidence>
<gene>
    <name evidence="1" type="ORF">JF72_15020</name>
</gene>
<comment type="caution">
    <text evidence="1">The sequence shown here is derived from an EMBL/GenBank/DDBJ whole genome shotgun (WGS) entry which is preliminary data.</text>
</comment>
<evidence type="ECO:0008006" key="3">
    <source>
        <dbReference type="Google" id="ProtNLM"/>
    </source>
</evidence>
<accession>A0A0F4LN22</accession>
<dbReference type="Proteomes" id="UP000033682">
    <property type="component" value="Unassembled WGS sequence"/>
</dbReference>
<dbReference type="AlphaFoldDB" id="A0A0F4LN22"/>